<dbReference type="STRING" id="946333.A4W93_05150"/>
<dbReference type="OrthoDB" id="5915006at2"/>
<dbReference type="SMART" id="SM00028">
    <property type="entry name" value="TPR"/>
    <property type="match status" value="4"/>
</dbReference>
<evidence type="ECO:0000313" key="2">
    <source>
        <dbReference type="EMBL" id="ARN19345.1"/>
    </source>
</evidence>
<dbReference type="InterPro" id="IPR011990">
    <property type="entry name" value="TPR-like_helical_dom_sf"/>
</dbReference>
<feature type="compositionally biased region" description="Polar residues" evidence="1">
    <location>
        <begin position="365"/>
        <end position="380"/>
    </location>
</feature>
<evidence type="ECO:0000256" key="1">
    <source>
        <dbReference type="SAM" id="MobiDB-lite"/>
    </source>
</evidence>
<dbReference type="SUPFAM" id="SSF48452">
    <property type="entry name" value="TPR-like"/>
    <property type="match status" value="2"/>
</dbReference>
<dbReference type="Proteomes" id="UP000193427">
    <property type="component" value="Chromosome"/>
</dbReference>
<dbReference type="Gene3D" id="1.25.40.10">
    <property type="entry name" value="Tetratricopeptide repeat domain"/>
    <property type="match status" value="2"/>
</dbReference>
<dbReference type="InterPro" id="IPR019734">
    <property type="entry name" value="TPR_rpt"/>
</dbReference>
<protein>
    <submittedName>
        <fullName evidence="2">Uncharacterized protein</fullName>
    </submittedName>
</protein>
<feature type="region of interest" description="Disordered" evidence="1">
    <location>
        <begin position="360"/>
        <end position="380"/>
    </location>
</feature>
<dbReference type="Pfam" id="PF13432">
    <property type="entry name" value="TPR_16"/>
    <property type="match status" value="1"/>
</dbReference>
<dbReference type="PROSITE" id="PS50005">
    <property type="entry name" value="TPR"/>
    <property type="match status" value="1"/>
</dbReference>
<dbReference type="EMBL" id="CP015118">
    <property type="protein sequence ID" value="ARN19345.1"/>
    <property type="molecule type" value="Genomic_DNA"/>
</dbReference>
<keyword evidence="3" id="KW-1185">Reference proteome</keyword>
<dbReference type="Pfam" id="PF14559">
    <property type="entry name" value="TPR_19"/>
    <property type="match status" value="1"/>
</dbReference>
<dbReference type="AlphaFoldDB" id="A0A1W6L4V8"/>
<dbReference type="RefSeq" id="WP_085749603.1">
    <property type="nucleotide sequence ID" value="NZ_BSPR01000002.1"/>
</dbReference>
<accession>A0A1W6L4V8</accession>
<organism evidence="2 3">
    <name type="scientific">Piscinibacter gummiphilus</name>
    <dbReference type="NCBI Taxonomy" id="946333"/>
    <lineage>
        <taxon>Bacteria</taxon>
        <taxon>Pseudomonadati</taxon>
        <taxon>Pseudomonadota</taxon>
        <taxon>Betaproteobacteria</taxon>
        <taxon>Burkholderiales</taxon>
        <taxon>Sphaerotilaceae</taxon>
        <taxon>Piscinibacter</taxon>
    </lineage>
</organism>
<name>A0A1W6L4V8_9BURK</name>
<dbReference type="KEGG" id="rgu:A4W93_05150"/>
<evidence type="ECO:0000313" key="3">
    <source>
        <dbReference type="Proteomes" id="UP000193427"/>
    </source>
</evidence>
<gene>
    <name evidence="2" type="ORF">A4W93_05150</name>
</gene>
<reference evidence="2 3" key="1">
    <citation type="submission" date="2016-04" db="EMBL/GenBank/DDBJ databases">
        <title>Complete genome sequence of natural rubber-degrading, novel Gram-negative bacterium, Rhizobacter gummiphilus strain NS21.</title>
        <authorList>
            <person name="Tabata M."/>
            <person name="Kasai D."/>
            <person name="Fukuda M."/>
        </authorList>
    </citation>
    <scope>NUCLEOTIDE SEQUENCE [LARGE SCALE GENOMIC DNA]</scope>
    <source>
        <strain evidence="2 3">NS21</strain>
    </source>
</reference>
<sequence length="380" mass="40452">MSPTSPATPGRLERLGNFLQHDPDNATLLRDYAVEASRTGEHHAAAAALARLAERGQATLDDHLAWAQALRRDGRNDEALQVLGGAERRWPGDPWVAYETASCHFADRAFDRAFDALRDPSPQDPAGAEVDALRIRLLHHLGRMDEAAAIADRFQASPHPAISRAAVPVWMDLGRFDEALGHARALAGTVPEGETPPYEACEALASQALDQGDPAGAQPWLRAALSVRRDDGRVWVLAGLTSLAIDDTASAIDAFERAVALMPGHAGSHLALGWAFLATQRLPEAGAAFAAGADADPSFAETHGSLAVLAAMQGRTAEARELIRKAQRLDRQSASALWAAHLLDGGDVSQVSRLAARVIGRARTQRQSTSPDSSSGRNPS</sequence>
<proteinExistence type="predicted"/>